<accession>A0A1I0RP92</accession>
<dbReference type="EMBL" id="FOJG01000001">
    <property type="protein sequence ID" value="SEW42471.1"/>
    <property type="molecule type" value="Genomic_DNA"/>
</dbReference>
<dbReference type="STRING" id="29529.SAMN04488122_3106"/>
<evidence type="ECO:0008006" key="3">
    <source>
        <dbReference type="Google" id="ProtNLM"/>
    </source>
</evidence>
<dbReference type="Gene3D" id="3.40.630.30">
    <property type="match status" value="1"/>
</dbReference>
<dbReference type="Proteomes" id="UP000199310">
    <property type="component" value="Unassembled WGS sequence"/>
</dbReference>
<protein>
    <recommendedName>
        <fullName evidence="3">N-acetyltransferase domain-containing protein</fullName>
    </recommendedName>
</protein>
<reference evidence="2" key="1">
    <citation type="submission" date="2016-10" db="EMBL/GenBank/DDBJ databases">
        <authorList>
            <person name="Varghese N."/>
            <person name="Submissions S."/>
        </authorList>
    </citation>
    <scope>NUCLEOTIDE SEQUENCE [LARGE SCALE GENOMIC DNA]</scope>
    <source>
        <strain evidence="2">DSM 3695</strain>
    </source>
</reference>
<sequence>MSTTIITKFAVASDKMIDELLYLTCTWEQEHPGIAMEGQYSRKVLVDSMNNFSSQWLIVYVGADPAGFAYLTDAGARPGFLEGKRVVHLAAFVILKAYSDTGAAASLLEKCQTIYKGREAMWTELPGDYAYLETNGFSRKDEYLVKEGW</sequence>
<proteinExistence type="predicted"/>
<dbReference type="AlphaFoldDB" id="A0A1I0RP92"/>
<dbReference type="OrthoDB" id="660843at2"/>
<name>A0A1I0RP92_9BACT</name>
<keyword evidence="2" id="KW-1185">Reference proteome</keyword>
<evidence type="ECO:0000313" key="1">
    <source>
        <dbReference type="EMBL" id="SEW42471.1"/>
    </source>
</evidence>
<dbReference type="InterPro" id="IPR016181">
    <property type="entry name" value="Acyl_CoA_acyltransferase"/>
</dbReference>
<gene>
    <name evidence="1" type="ORF">SAMN04488122_3106</name>
</gene>
<dbReference type="SUPFAM" id="SSF55729">
    <property type="entry name" value="Acyl-CoA N-acyltransferases (Nat)"/>
    <property type="match status" value="1"/>
</dbReference>
<dbReference type="RefSeq" id="WP_089896178.1">
    <property type="nucleotide sequence ID" value="NZ_FOJG01000001.1"/>
</dbReference>
<organism evidence="1 2">
    <name type="scientific">Chitinophaga arvensicola</name>
    <dbReference type="NCBI Taxonomy" id="29529"/>
    <lineage>
        <taxon>Bacteria</taxon>
        <taxon>Pseudomonadati</taxon>
        <taxon>Bacteroidota</taxon>
        <taxon>Chitinophagia</taxon>
        <taxon>Chitinophagales</taxon>
        <taxon>Chitinophagaceae</taxon>
        <taxon>Chitinophaga</taxon>
    </lineage>
</organism>
<evidence type="ECO:0000313" key="2">
    <source>
        <dbReference type="Proteomes" id="UP000199310"/>
    </source>
</evidence>